<gene>
    <name evidence="2" type="ORF">ACETAC_07420</name>
</gene>
<dbReference type="KEGG" id="aaut:ACETAC_07420"/>
<evidence type="ECO:0000313" key="2">
    <source>
        <dbReference type="EMBL" id="QSZ26722.1"/>
    </source>
</evidence>
<proteinExistence type="predicted"/>
<dbReference type="EMBL" id="CP060096">
    <property type="protein sequence ID" value="QSZ26722.1"/>
    <property type="molecule type" value="Genomic_DNA"/>
</dbReference>
<keyword evidence="3" id="KW-1185">Reference proteome</keyword>
<reference evidence="2" key="1">
    <citation type="submission" date="2020-08" db="EMBL/GenBank/DDBJ databases">
        <title>Genomic insights into the carbon and energy metabolism of the first obligate autotrophic acetogenic bacterium Aceticella autotrophica gen. nov., sp. nov.</title>
        <authorList>
            <person name="Toshchakov S.V."/>
            <person name="Elcheninov A.G."/>
            <person name="Kublanov I.V."/>
            <person name="Frolov E.N."/>
            <person name="Lebedinsky A.V."/>
        </authorList>
    </citation>
    <scope>NUCLEOTIDE SEQUENCE</scope>
    <source>
        <strain evidence="2">3443-3Ac</strain>
    </source>
</reference>
<keyword evidence="1" id="KW-0812">Transmembrane</keyword>
<evidence type="ECO:0000256" key="1">
    <source>
        <dbReference type="SAM" id="Phobius"/>
    </source>
</evidence>
<sequence length="114" mass="13794">MKITESDRLIQERFRDISNQIFTKTQKTYYKLKNFYNEGKYISKNFYYKARPVIKTLLPIIKDFLWVTWKITKILLIIASVVLFLAIIIIPKLISTQMQFDRKVFKFIENSFKI</sequence>
<keyword evidence="1" id="KW-1133">Transmembrane helix</keyword>
<dbReference type="Proteomes" id="UP000671913">
    <property type="component" value="Chromosome"/>
</dbReference>
<accession>A0A975AUL1</accession>
<dbReference type="RefSeq" id="WP_284679404.1">
    <property type="nucleotide sequence ID" value="NZ_CP060096.1"/>
</dbReference>
<evidence type="ECO:0000313" key="3">
    <source>
        <dbReference type="Proteomes" id="UP000671913"/>
    </source>
</evidence>
<name>A0A975AUL1_9THEO</name>
<protein>
    <submittedName>
        <fullName evidence="2">Uncharacterized protein</fullName>
    </submittedName>
</protein>
<organism evidence="2 3">
    <name type="scientific">Aceticella autotrophica</name>
    <dbReference type="NCBI Taxonomy" id="2755338"/>
    <lineage>
        <taxon>Bacteria</taxon>
        <taxon>Bacillati</taxon>
        <taxon>Bacillota</taxon>
        <taxon>Clostridia</taxon>
        <taxon>Thermoanaerobacterales</taxon>
        <taxon>Thermoanaerobacteraceae</taxon>
        <taxon>Aceticella</taxon>
    </lineage>
</organism>
<dbReference type="AlphaFoldDB" id="A0A975AUL1"/>
<keyword evidence="1" id="KW-0472">Membrane</keyword>
<feature type="transmembrane region" description="Helical" evidence="1">
    <location>
        <begin position="74"/>
        <end position="94"/>
    </location>
</feature>